<evidence type="ECO:0000313" key="2">
    <source>
        <dbReference type="Proteomes" id="UP000712673"/>
    </source>
</evidence>
<reference evidence="1" key="1">
    <citation type="submission" date="2019-03" db="EMBL/GenBank/DDBJ databases">
        <title>Lake Tanganyika Metagenome-Assembled Genomes (MAGs).</title>
        <authorList>
            <person name="Tran P."/>
        </authorList>
    </citation>
    <scope>NUCLEOTIDE SEQUENCE</scope>
    <source>
        <strain evidence="1">K_DeepCast_65m_m2_066</strain>
    </source>
</reference>
<organism evidence="1 2">
    <name type="scientific">Tectimicrobiota bacterium</name>
    <dbReference type="NCBI Taxonomy" id="2528274"/>
    <lineage>
        <taxon>Bacteria</taxon>
        <taxon>Pseudomonadati</taxon>
        <taxon>Nitrospinota/Tectimicrobiota group</taxon>
        <taxon>Candidatus Tectimicrobiota</taxon>
    </lineage>
</organism>
<dbReference type="EMBL" id="VGLS01001032">
    <property type="protein sequence ID" value="MBM3226744.1"/>
    <property type="molecule type" value="Genomic_DNA"/>
</dbReference>
<gene>
    <name evidence="1" type="ORF">FJZ47_23515</name>
</gene>
<comment type="caution">
    <text evidence="1">The sequence shown here is derived from an EMBL/GenBank/DDBJ whole genome shotgun (WGS) entry which is preliminary data.</text>
</comment>
<sequence>MALFFSPDDDSSISDSSWPRVDVIRLKITPFLIALAAFLLSLVAACGTLNENENGSESESNALAAEHRQSVLSALPVTPRGKRILAMDVGPGQGETLDAALAKAKSAGITTVVLNYDWVDIEPTPLTYQHARLTTDNTYYSTAPHDASVVLNIRPIAGACRRVPPDLTNVAWDDPVMITRFHYLLYWIWSHLPHLTVHAMSIGTEVDAHFAPDGYAAYKTFFEAARMNAQRYWGAALPVGVTTTWDA</sequence>
<protein>
    <submittedName>
        <fullName evidence="1">Uncharacterized protein</fullName>
    </submittedName>
</protein>
<feature type="non-terminal residue" evidence="1">
    <location>
        <position position="247"/>
    </location>
</feature>
<accession>A0A937W4A1</accession>
<dbReference type="Proteomes" id="UP000712673">
    <property type="component" value="Unassembled WGS sequence"/>
</dbReference>
<name>A0A937W4A1_UNCTE</name>
<evidence type="ECO:0000313" key="1">
    <source>
        <dbReference type="EMBL" id="MBM3226744.1"/>
    </source>
</evidence>
<proteinExistence type="predicted"/>
<dbReference type="AlphaFoldDB" id="A0A937W4A1"/>